<keyword evidence="4" id="KW-0433">Leucine-rich repeat</keyword>
<dbReference type="PANTHER" id="PTHR18849">
    <property type="entry name" value="LEUCINE RICH REPEAT PROTEIN"/>
    <property type="match status" value="1"/>
</dbReference>
<organism evidence="10">
    <name type="scientific">Darwinula stevensoni</name>
    <dbReference type="NCBI Taxonomy" id="69355"/>
    <lineage>
        <taxon>Eukaryota</taxon>
        <taxon>Metazoa</taxon>
        <taxon>Ecdysozoa</taxon>
        <taxon>Arthropoda</taxon>
        <taxon>Crustacea</taxon>
        <taxon>Oligostraca</taxon>
        <taxon>Ostracoda</taxon>
        <taxon>Podocopa</taxon>
        <taxon>Podocopida</taxon>
        <taxon>Darwinulocopina</taxon>
        <taxon>Darwinuloidea</taxon>
        <taxon>Darwinulidae</taxon>
        <taxon>Darwinula</taxon>
    </lineage>
</organism>
<feature type="domain" description="Dynein axonemal assembly factor 11-like CS" evidence="9">
    <location>
        <begin position="117"/>
        <end position="180"/>
    </location>
</feature>
<evidence type="ECO:0000256" key="1">
    <source>
        <dbReference type="ARBA" id="ARBA00004138"/>
    </source>
</evidence>
<evidence type="ECO:0000313" key="11">
    <source>
        <dbReference type="Proteomes" id="UP000677054"/>
    </source>
</evidence>
<evidence type="ECO:0000256" key="6">
    <source>
        <dbReference type="ARBA" id="ARBA00023069"/>
    </source>
</evidence>
<dbReference type="InterPro" id="IPR056496">
    <property type="entry name" value="CS_DNAAF11_C"/>
</dbReference>
<feature type="region of interest" description="Disordered" evidence="8">
    <location>
        <begin position="113"/>
        <end position="142"/>
    </location>
</feature>
<dbReference type="GO" id="GO:0005737">
    <property type="term" value="C:cytoplasm"/>
    <property type="evidence" value="ECO:0007669"/>
    <property type="project" value="UniProtKB-SubCell"/>
</dbReference>
<dbReference type="InterPro" id="IPR032675">
    <property type="entry name" value="LRR_dom_sf"/>
</dbReference>
<keyword evidence="11" id="KW-1185">Reference proteome</keyword>
<evidence type="ECO:0000259" key="9">
    <source>
        <dbReference type="Pfam" id="PF23602"/>
    </source>
</evidence>
<evidence type="ECO:0000256" key="5">
    <source>
        <dbReference type="ARBA" id="ARBA00022737"/>
    </source>
</evidence>
<proteinExistence type="predicted"/>
<dbReference type="OrthoDB" id="10250990at2759"/>
<comment type="subcellular location">
    <subcellularLocation>
        <location evidence="1">Cell projection</location>
        <location evidence="1">Cilium</location>
    </subcellularLocation>
    <subcellularLocation>
        <location evidence="2">Cytoplasm</location>
    </subcellularLocation>
</comment>
<dbReference type="Gene3D" id="3.80.10.10">
    <property type="entry name" value="Ribonuclease Inhibitor"/>
    <property type="match status" value="1"/>
</dbReference>
<dbReference type="EMBL" id="LR900222">
    <property type="protein sequence ID" value="CAD7244763.1"/>
    <property type="molecule type" value="Genomic_DNA"/>
</dbReference>
<evidence type="ECO:0000256" key="4">
    <source>
        <dbReference type="ARBA" id="ARBA00022614"/>
    </source>
</evidence>
<evidence type="ECO:0000256" key="2">
    <source>
        <dbReference type="ARBA" id="ARBA00004496"/>
    </source>
</evidence>
<gene>
    <name evidence="10" type="ORF">DSTB1V02_LOCUS4650</name>
</gene>
<name>A0A7R9A1I3_9CRUS</name>
<reference evidence="10" key="1">
    <citation type="submission" date="2020-11" db="EMBL/GenBank/DDBJ databases">
        <authorList>
            <person name="Tran Van P."/>
        </authorList>
    </citation>
    <scope>NUCLEOTIDE SEQUENCE</scope>
</reference>
<keyword evidence="7" id="KW-0966">Cell projection</keyword>
<keyword evidence="3" id="KW-0963">Cytoplasm</keyword>
<keyword evidence="6" id="KW-0969">Cilium</keyword>
<evidence type="ECO:0000256" key="7">
    <source>
        <dbReference type="ARBA" id="ARBA00023273"/>
    </source>
</evidence>
<keyword evidence="5" id="KW-0677">Repeat</keyword>
<dbReference type="Pfam" id="PF23602">
    <property type="entry name" value="CS_DNAAF11_C"/>
    <property type="match status" value="1"/>
</dbReference>
<protein>
    <recommendedName>
        <fullName evidence="9">Dynein axonemal assembly factor 11-like CS domain-containing protein</fullName>
    </recommendedName>
</protein>
<dbReference type="EMBL" id="CAJPEV010000705">
    <property type="protein sequence ID" value="CAG0887776.1"/>
    <property type="molecule type" value="Genomic_DNA"/>
</dbReference>
<sequence>MHMGSVQLRIIKKNFREIHKLLRFLTGNPCSEYQGYREYVLVILPQLKFLDGIEITRTERMLAGSKFKIIQDEVLRQEREYFRKKEEDGMDTSRHSWGPENRLDSRNYMRSLRKREEEEEKGRRKLKGEDEEEKKEDRRGSRRLRGEDGRVLNVNEARIPFHLEDDISKDRFILRVPVYKSEKKPTFFHVIFLLGQFQMSGRDRAKL</sequence>
<evidence type="ECO:0000256" key="8">
    <source>
        <dbReference type="SAM" id="MobiDB-lite"/>
    </source>
</evidence>
<accession>A0A7R9A1I3</accession>
<dbReference type="SUPFAM" id="SSF52058">
    <property type="entry name" value="L domain-like"/>
    <property type="match status" value="1"/>
</dbReference>
<dbReference type="PANTHER" id="PTHR18849:SF0">
    <property type="entry name" value="CILIA- AND FLAGELLA-ASSOCIATED PROTEIN 410-RELATED"/>
    <property type="match status" value="1"/>
</dbReference>
<dbReference type="GO" id="GO:0042995">
    <property type="term" value="C:cell projection"/>
    <property type="evidence" value="ECO:0007669"/>
    <property type="project" value="UniProtKB-SubCell"/>
</dbReference>
<evidence type="ECO:0000313" key="10">
    <source>
        <dbReference type="EMBL" id="CAD7244763.1"/>
    </source>
</evidence>
<dbReference type="AlphaFoldDB" id="A0A7R9A1I3"/>
<dbReference type="Proteomes" id="UP000677054">
    <property type="component" value="Unassembled WGS sequence"/>
</dbReference>
<evidence type="ECO:0000256" key="3">
    <source>
        <dbReference type="ARBA" id="ARBA00022490"/>
    </source>
</evidence>